<organism evidence="1 2">
    <name type="scientific">Durusdinium trenchii</name>
    <dbReference type="NCBI Taxonomy" id="1381693"/>
    <lineage>
        <taxon>Eukaryota</taxon>
        <taxon>Sar</taxon>
        <taxon>Alveolata</taxon>
        <taxon>Dinophyceae</taxon>
        <taxon>Suessiales</taxon>
        <taxon>Symbiodiniaceae</taxon>
        <taxon>Durusdinium</taxon>
    </lineage>
</organism>
<evidence type="ECO:0000313" key="1">
    <source>
        <dbReference type="EMBL" id="CAK8994607.1"/>
    </source>
</evidence>
<proteinExistence type="predicted"/>
<comment type="caution">
    <text evidence="1">The sequence shown here is derived from an EMBL/GenBank/DDBJ whole genome shotgun (WGS) entry which is preliminary data.</text>
</comment>
<reference evidence="1 2" key="1">
    <citation type="submission" date="2024-02" db="EMBL/GenBank/DDBJ databases">
        <authorList>
            <person name="Chen Y."/>
            <person name="Shah S."/>
            <person name="Dougan E. K."/>
            <person name="Thang M."/>
            <person name="Chan C."/>
        </authorList>
    </citation>
    <scope>NUCLEOTIDE SEQUENCE [LARGE SCALE GENOMIC DNA]</scope>
</reference>
<dbReference type="PANTHER" id="PTHR35354:SF1">
    <property type="entry name" value="RGD1561648"/>
    <property type="match status" value="1"/>
</dbReference>
<dbReference type="EMBL" id="CAXAMM010002076">
    <property type="protein sequence ID" value="CAK8994607.1"/>
    <property type="molecule type" value="Genomic_DNA"/>
</dbReference>
<accession>A0ABP0HY88</accession>
<dbReference type="InterPro" id="IPR027878">
    <property type="entry name" value="DUF4551"/>
</dbReference>
<gene>
    <name evidence="1" type="ORF">SCF082_LOCUS3998</name>
</gene>
<evidence type="ECO:0008006" key="3">
    <source>
        <dbReference type="Google" id="ProtNLM"/>
    </source>
</evidence>
<sequence length="580" mass="66189">MRQALGEAEFNSLRYYESAAEVVRNEEDEKVCKKFHRFVLLTEATLFVLDVSKKEASRNIWKGEGAHEPIGLQHVISVQPLTKRSEIFAEDDRNKTVRHFEVAYQQLDKNRRPQWHQLELAAWEPGSLLLSQISSAWMNLMIRRSLHIDISTHLEESKSLMFDLYQEISEDIMRHAVEEPDRLLESVGELASAALQDRELKRLFFTMPALMHHLLGELEVNRVPPNAQDTMIRSRGQRAQQGPVFESRSSQLEYVHAILHLFHCMIFNSQTVLERSNLLTPSPLRFADLLEVLSIQYDDAAVERELARREAQRRRCENLGADGDTEGDDEDEFAVDGGELDDLGEDPYALTLESAGALELDTLVESVRRGIGSPHKMVRHQRRPEGGADATSRELLSMIGECQVAILLEMEDFIALAIAQGRSRAVVSETLAHQLSKTGPEFNRFALMRIVNRLVHLIDAWGLLASTESDTKKGKSMDWGSLAVRIYHHCKLLHTLILGSYEMLEHILDNNEEELRYYLFKDQFVGKLANLPMRASRETVVQIGILHRCSRDAIEEIREAILDLQMQRAKEVKGQSVLLV</sequence>
<name>A0ABP0HY88_9DINO</name>
<protein>
    <recommendedName>
        <fullName evidence="3">Exocyst complex component Sec8</fullName>
    </recommendedName>
</protein>
<keyword evidence="2" id="KW-1185">Reference proteome</keyword>
<evidence type="ECO:0000313" key="2">
    <source>
        <dbReference type="Proteomes" id="UP001642464"/>
    </source>
</evidence>
<dbReference type="Proteomes" id="UP001642464">
    <property type="component" value="Unassembled WGS sequence"/>
</dbReference>
<dbReference type="PANTHER" id="PTHR35354">
    <property type="entry name" value="RGD1561648"/>
    <property type="match status" value="1"/>
</dbReference>